<reference evidence="1 2" key="1">
    <citation type="submission" date="2011-11" db="EMBL/GenBank/DDBJ databases">
        <title>The Noncontiguous Finished genome of Desulfosporosinus youngiae DSM 17734.</title>
        <authorList>
            <consortium name="US DOE Joint Genome Institute (JGI-PGF)"/>
            <person name="Lucas S."/>
            <person name="Han J."/>
            <person name="Lapidus A."/>
            <person name="Cheng J.-F."/>
            <person name="Goodwin L."/>
            <person name="Pitluck S."/>
            <person name="Peters L."/>
            <person name="Ovchinnikova G."/>
            <person name="Lu M."/>
            <person name="Land M.L."/>
            <person name="Hauser L."/>
            <person name="Pester M."/>
            <person name="Spring S."/>
            <person name="Ollivier B."/>
            <person name="Rattei T."/>
            <person name="Klenk H.-P."/>
            <person name="Wagner M."/>
            <person name="Loy A."/>
            <person name="Woyke T.J."/>
        </authorList>
    </citation>
    <scope>NUCLEOTIDE SEQUENCE [LARGE SCALE GENOMIC DNA]</scope>
    <source>
        <strain evidence="1 2">DSM 17734</strain>
    </source>
</reference>
<dbReference type="InterPro" id="IPR047729">
    <property type="entry name" value="Sce7726-like"/>
</dbReference>
<dbReference type="EMBL" id="CM001441">
    <property type="protein sequence ID" value="EHQ89530.1"/>
    <property type="molecule type" value="Genomic_DNA"/>
</dbReference>
<dbReference type="AlphaFoldDB" id="H5Y3Z2"/>
<dbReference type="eggNOG" id="ENOG502Z7UD">
    <property type="taxonomic scope" value="Bacteria"/>
</dbReference>
<sequence length="279" mass="32373">MILNKLFTQNVFHNLLNGNHNATYSQVVRRYAADPEAKNNGELISEVYKFMSASYRNEYFYLNTLLNKLLLGKHSINTTTALTQIPIGKSKADFILINGKAVVYEIKTELDSFERLDTQLRDYYKAFNHVCVVTSASNFAKISAILQNTPVGIYVLTKKNAISRRLRKEPTEDNSQLNHLAIFKVLHKREYEKILKKYFGRLPITSQVFYYDECFSLFAKIPVEHAYAMSIQVLKERNRIEISFFQSVPYELKSLIYFSNPAKKEFEALNRFLNQKFGG</sequence>
<organism evidence="1 2">
    <name type="scientific">Desulfosporosinus youngiae DSM 17734</name>
    <dbReference type="NCBI Taxonomy" id="768710"/>
    <lineage>
        <taxon>Bacteria</taxon>
        <taxon>Bacillati</taxon>
        <taxon>Bacillota</taxon>
        <taxon>Clostridia</taxon>
        <taxon>Eubacteriales</taxon>
        <taxon>Desulfitobacteriaceae</taxon>
        <taxon>Desulfosporosinus</taxon>
    </lineage>
</organism>
<dbReference type="HOGENOM" id="CLU_069076_1_0_9"/>
<protein>
    <recommendedName>
        <fullName evidence="3">Sce7726 family protein</fullName>
    </recommendedName>
</protein>
<gene>
    <name evidence="1" type="ORF">DesyoDRAFT_2455</name>
</gene>
<accession>H5Y3Z2</accession>
<keyword evidence="2" id="KW-1185">Reference proteome</keyword>
<name>H5Y3Z2_9FIRM</name>
<evidence type="ECO:0008006" key="3">
    <source>
        <dbReference type="Google" id="ProtNLM"/>
    </source>
</evidence>
<dbReference type="STRING" id="768710.DesyoDRAFT_2455"/>
<dbReference type="Proteomes" id="UP000005104">
    <property type="component" value="Chromosome"/>
</dbReference>
<evidence type="ECO:0000313" key="2">
    <source>
        <dbReference type="Proteomes" id="UP000005104"/>
    </source>
</evidence>
<dbReference type="RefSeq" id="WP_007783266.1">
    <property type="nucleotide sequence ID" value="NZ_CM001441.1"/>
</dbReference>
<dbReference type="OrthoDB" id="128875at2"/>
<proteinExistence type="predicted"/>
<evidence type="ECO:0000313" key="1">
    <source>
        <dbReference type="EMBL" id="EHQ89530.1"/>
    </source>
</evidence>
<dbReference type="NCBIfam" id="NF033832">
    <property type="entry name" value="sce7726_fam"/>
    <property type="match status" value="1"/>
</dbReference>